<feature type="region of interest" description="Disordered" evidence="1">
    <location>
        <begin position="1"/>
        <end position="49"/>
    </location>
</feature>
<dbReference type="PANTHER" id="PTHR37875:SF1">
    <property type="entry name" value="CHROMOSOME 3 OPEN READING FRAME 22"/>
    <property type="match status" value="1"/>
</dbReference>
<feature type="region of interest" description="Disordered" evidence="1">
    <location>
        <begin position="76"/>
        <end position="122"/>
    </location>
</feature>
<evidence type="ECO:0000313" key="2">
    <source>
        <dbReference type="Proteomes" id="UP000248483"/>
    </source>
</evidence>
<proteinExistence type="predicted"/>
<dbReference type="RefSeq" id="XP_022418271.1">
    <property type="nucleotide sequence ID" value="XM_022562563.2"/>
</dbReference>
<gene>
    <name evidence="3" type="primary">CUNH3orf22</name>
</gene>
<organism evidence="2 3">
    <name type="scientific">Delphinapterus leucas</name>
    <name type="common">Beluga whale</name>
    <dbReference type="NCBI Taxonomy" id="9749"/>
    <lineage>
        <taxon>Eukaryota</taxon>
        <taxon>Metazoa</taxon>
        <taxon>Chordata</taxon>
        <taxon>Craniata</taxon>
        <taxon>Vertebrata</taxon>
        <taxon>Euteleostomi</taxon>
        <taxon>Mammalia</taxon>
        <taxon>Eutheria</taxon>
        <taxon>Laurasiatheria</taxon>
        <taxon>Artiodactyla</taxon>
        <taxon>Whippomorpha</taxon>
        <taxon>Cetacea</taxon>
        <taxon>Odontoceti</taxon>
        <taxon>Monodontidae</taxon>
        <taxon>Delphinapterus</taxon>
    </lineage>
</organism>
<dbReference type="InParanoid" id="A0A2Y9MBA2"/>
<protein>
    <submittedName>
        <fullName evidence="3">Uncharacterized protein C3orf22 homolog</fullName>
    </submittedName>
</protein>
<evidence type="ECO:0000313" key="3">
    <source>
        <dbReference type="RefSeq" id="XP_022418271.1"/>
    </source>
</evidence>
<dbReference type="GeneID" id="111168829"/>
<accession>A0A2Y9MBA2</accession>
<sequence length="183" mass="19886">MPSRSRLAPPACLPAVAEGRTPAQPPSAMDVKAPKGSHQGKKSKNRTEEKFARKFPYRFSWLTETNAEPLQPWEVTKTSSSLREQLPLQKTLVPTRSVPVRGLGAPDFPPLSGLRPPPSPPSNVWELVLLSRRFPGSALPPTGRCRPPPRGPLLEPSSAPPLSRPPVPRALRAAAPGAPFRLR</sequence>
<name>A0A2Y9MBA2_DELLE</name>
<dbReference type="Proteomes" id="UP000248483">
    <property type="component" value="Unplaced"/>
</dbReference>
<dbReference type="AlphaFoldDB" id="A0A2Y9MBA2"/>
<feature type="compositionally biased region" description="Low complexity" evidence="1">
    <location>
        <begin position="169"/>
        <end position="183"/>
    </location>
</feature>
<evidence type="ECO:0000256" key="1">
    <source>
        <dbReference type="SAM" id="MobiDB-lite"/>
    </source>
</evidence>
<dbReference type="CTD" id="107195629"/>
<dbReference type="PANTHER" id="PTHR37875">
    <property type="entry name" value="HYPOTHETICAL PROTEIN LOC685964"/>
    <property type="match status" value="1"/>
</dbReference>
<reference evidence="3" key="1">
    <citation type="submission" date="2025-08" db="UniProtKB">
        <authorList>
            <consortium name="RefSeq"/>
        </authorList>
    </citation>
    <scope>IDENTIFICATION</scope>
    <source>
        <tissue evidence="3">Blood</tissue>
    </source>
</reference>
<keyword evidence="2" id="KW-1185">Reference proteome</keyword>
<feature type="compositionally biased region" description="Pro residues" evidence="1">
    <location>
        <begin position="158"/>
        <end position="168"/>
    </location>
</feature>
<dbReference type="KEGG" id="dle:111168829"/>
<dbReference type="InterPro" id="IPR038782">
    <property type="entry name" value="C3orf22"/>
</dbReference>
<feature type="region of interest" description="Disordered" evidence="1">
    <location>
        <begin position="135"/>
        <end position="183"/>
    </location>
</feature>